<protein>
    <submittedName>
        <fullName evidence="2">Uncharacterized protein</fullName>
    </submittedName>
</protein>
<evidence type="ECO:0000313" key="3">
    <source>
        <dbReference type="Proteomes" id="UP000318136"/>
    </source>
</evidence>
<accession>A0A514CX67</accession>
<proteinExistence type="predicted"/>
<name>A0A514CX67_9CAUD</name>
<gene>
    <name evidence="2" type="primary">68</name>
    <name evidence="2" type="ORF">SEA_DARDANUS_68</name>
</gene>
<reference evidence="2 3" key="1">
    <citation type="submission" date="2019-05" db="EMBL/GenBank/DDBJ databases">
        <authorList>
            <person name="Bordelon H.A."/>
            <person name="Brister E.M."/>
            <person name="Bryans A.M."/>
            <person name="Calk A.E."/>
            <person name="Capers C."/>
            <person name="Corrent J.M."/>
            <person name="Delphin C.N."/>
            <person name="Erbelding G.W."/>
            <person name="Gottschalck B.A."/>
            <person name="Hale B.T."/>
            <person name="Jones N.T."/>
            <person name="Mire A.R."/>
            <person name="Perkins A.R."/>
            <person name="Quackenbush R.D."/>
            <person name="Rogers C.S."/>
            <person name="Stewart N.C."/>
            <person name="Threeton H.N."/>
            <person name="Wiggins Z.F."/>
            <person name="Hancock A.M."/>
            <person name="Gissendanner C.R."/>
            <person name="Findley A.M."/>
            <person name="Wills S.J."/>
            <person name="Clifford K.A."/>
            <person name="Elmore F.L."/>
            <person name="Knight M.S."/>
            <person name="Le K."/>
            <person name="Lobaina D."/>
            <person name="Nougues D."/>
            <person name="Salama A."/>
            <person name="Stoeber S.D."/>
            <person name="Sweeney K.J."/>
            <person name="Truong T.G."/>
            <person name="Alvaro L.E."/>
            <person name="Isern S."/>
            <person name="Michael S.F."/>
            <person name="Monti D.L."/>
            <person name="Garlena R.A."/>
            <person name="Russell D.A."/>
            <person name="Pope W.H."/>
            <person name="Jacobs-Sera D."/>
            <person name="Hatfull G.F."/>
        </authorList>
    </citation>
    <scope>NUCLEOTIDE SEQUENCE [LARGE SCALE GENOMIC DNA]</scope>
</reference>
<keyword evidence="3" id="KW-1185">Reference proteome</keyword>
<dbReference type="RefSeq" id="YP_010050936.1">
    <property type="nucleotide sequence ID" value="NC_054435.1"/>
</dbReference>
<dbReference type="KEGG" id="vg:63911674"/>
<dbReference type="GeneID" id="63911674"/>
<organism evidence="2 3">
    <name type="scientific">Gordonia phage Dardanus</name>
    <dbReference type="NCBI Taxonomy" id="2588489"/>
    <lineage>
        <taxon>Viruses</taxon>
        <taxon>Duplodnaviria</taxon>
        <taxon>Heunggongvirae</taxon>
        <taxon>Uroviricota</taxon>
        <taxon>Caudoviricetes</taxon>
        <taxon>Ruthgordonvirinae</taxon>
        <taxon>Dardanusvirus</taxon>
        <taxon>Dardanusvirus dardanus</taxon>
    </lineage>
</organism>
<dbReference type="Proteomes" id="UP000318136">
    <property type="component" value="Segment"/>
</dbReference>
<sequence length="93" mass="10003">MKPAHHVNKLNPKPVVRPAASRVTSPAPFHAYARGTLRELVDTIEDPIVAETTHKGNSSSSVIHGRKGRSLVKVTIEVADELAGHVTLPRGRA</sequence>
<feature type="region of interest" description="Disordered" evidence="1">
    <location>
        <begin position="1"/>
        <end position="22"/>
    </location>
</feature>
<dbReference type="EMBL" id="MN010758">
    <property type="protein sequence ID" value="QDH85105.1"/>
    <property type="molecule type" value="Genomic_DNA"/>
</dbReference>
<evidence type="ECO:0000313" key="2">
    <source>
        <dbReference type="EMBL" id="QDH85105.1"/>
    </source>
</evidence>
<evidence type="ECO:0000256" key="1">
    <source>
        <dbReference type="SAM" id="MobiDB-lite"/>
    </source>
</evidence>